<evidence type="ECO:0000313" key="2">
    <source>
        <dbReference type="Proteomes" id="UP000235965"/>
    </source>
</evidence>
<dbReference type="InParanoid" id="A0A2J7QTA6"/>
<organism evidence="1 2">
    <name type="scientific">Cryptotermes secundus</name>
    <dbReference type="NCBI Taxonomy" id="105785"/>
    <lineage>
        <taxon>Eukaryota</taxon>
        <taxon>Metazoa</taxon>
        <taxon>Ecdysozoa</taxon>
        <taxon>Arthropoda</taxon>
        <taxon>Hexapoda</taxon>
        <taxon>Insecta</taxon>
        <taxon>Pterygota</taxon>
        <taxon>Neoptera</taxon>
        <taxon>Polyneoptera</taxon>
        <taxon>Dictyoptera</taxon>
        <taxon>Blattodea</taxon>
        <taxon>Blattoidea</taxon>
        <taxon>Termitoidae</taxon>
        <taxon>Kalotermitidae</taxon>
        <taxon>Cryptotermitinae</taxon>
        <taxon>Cryptotermes</taxon>
    </lineage>
</organism>
<dbReference type="EMBL" id="NEVH01011198">
    <property type="protein sequence ID" value="PNF31803.1"/>
    <property type="molecule type" value="Genomic_DNA"/>
</dbReference>
<sequence>MSMYELTKKMPAASQHIVRRKVFLTVLQEEVRLLNITEPTFNPGVGTGDSSHHAGYWSNWTRELSCFNKLFRATSFLLLWRDGGFS</sequence>
<reference evidence="1 2" key="1">
    <citation type="submission" date="2017-12" db="EMBL/GenBank/DDBJ databases">
        <title>Hemimetabolous genomes reveal molecular basis of termite eusociality.</title>
        <authorList>
            <person name="Harrison M.C."/>
            <person name="Jongepier E."/>
            <person name="Robertson H.M."/>
            <person name="Arning N."/>
            <person name="Bitard-Feildel T."/>
            <person name="Chao H."/>
            <person name="Childers C.P."/>
            <person name="Dinh H."/>
            <person name="Doddapaneni H."/>
            <person name="Dugan S."/>
            <person name="Gowin J."/>
            <person name="Greiner C."/>
            <person name="Han Y."/>
            <person name="Hu H."/>
            <person name="Hughes D.S.T."/>
            <person name="Huylmans A.-K."/>
            <person name="Kemena C."/>
            <person name="Kremer L.P.M."/>
            <person name="Lee S.L."/>
            <person name="Lopez-Ezquerra A."/>
            <person name="Mallet L."/>
            <person name="Monroy-Kuhn J.M."/>
            <person name="Moser A."/>
            <person name="Murali S.C."/>
            <person name="Muzny D.M."/>
            <person name="Otani S."/>
            <person name="Piulachs M.-D."/>
            <person name="Poelchau M."/>
            <person name="Qu J."/>
            <person name="Schaub F."/>
            <person name="Wada-Katsumata A."/>
            <person name="Worley K.C."/>
            <person name="Xie Q."/>
            <person name="Ylla G."/>
            <person name="Poulsen M."/>
            <person name="Gibbs R.A."/>
            <person name="Schal C."/>
            <person name="Richards S."/>
            <person name="Belles X."/>
            <person name="Korb J."/>
            <person name="Bornberg-Bauer E."/>
        </authorList>
    </citation>
    <scope>NUCLEOTIDE SEQUENCE [LARGE SCALE GENOMIC DNA]</scope>
    <source>
        <tissue evidence="1">Whole body</tissue>
    </source>
</reference>
<gene>
    <name evidence="1" type="ORF">B7P43_G11361</name>
</gene>
<protein>
    <submittedName>
        <fullName evidence="1">Uncharacterized protein</fullName>
    </submittedName>
</protein>
<keyword evidence="2" id="KW-1185">Reference proteome</keyword>
<accession>A0A2J7QTA6</accession>
<proteinExistence type="predicted"/>
<dbReference type="Proteomes" id="UP000235965">
    <property type="component" value="Unassembled WGS sequence"/>
</dbReference>
<dbReference type="AlphaFoldDB" id="A0A2J7QTA6"/>
<name>A0A2J7QTA6_9NEOP</name>
<comment type="caution">
    <text evidence="1">The sequence shown here is derived from an EMBL/GenBank/DDBJ whole genome shotgun (WGS) entry which is preliminary data.</text>
</comment>
<evidence type="ECO:0000313" key="1">
    <source>
        <dbReference type="EMBL" id="PNF31803.1"/>
    </source>
</evidence>